<comment type="caution">
    <text evidence="4">The sequence shown here is derived from an EMBL/GenBank/DDBJ whole genome shotgun (WGS) entry which is preliminary data.</text>
</comment>
<proteinExistence type="inferred from homology"/>
<evidence type="ECO:0000259" key="3">
    <source>
        <dbReference type="Pfam" id="PF00881"/>
    </source>
</evidence>
<keyword evidence="2" id="KW-0560">Oxidoreductase</keyword>
<organism evidence="4 5">
    <name type="scientific">Nocardia nova</name>
    <dbReference type="NCBI Taxonomy" id="37330"/>
    <lineage>
        <taxon>Bacteria</taxon>
        <taxon>Bacillati</taxon>
        <taxon>Actinomycetota</taxon>
        <taxon>Actinomycetes</taxon>
        <taxon>Mycobacteriales</taxon>
        <taxon>Nocardiaceae</taxon>
        <taxon>Nocardia</taxon>
    </lineage>
</organism>
<gene>
    <name evidence="4" type="ORF">C5E45_03985</name>
</gene>
<sequence length="208" mass="22801">MTELLPLTPDELLTTTRAVRRRLDLTRPVPLDVIREALEVALQAPSGGNRQHWHWIVLTDPAVKAQVAEHYRRSYLAYREAGGEPADESAARIATSSDYLREVMAEVPVLVIGAISTGTSAALPDNQAGLWGSLLPAAWSLALALRARGLGTTWTTLHLQYEREVAEILGIPDDVRQGVLLPVAYTKGTDFRPGPRVDLDSVLHINGW</sequence>
<accession>A0A2S6AVT8</accession>
<dbReference type="Pfam" id="PF00881">
    <property type="entry name" value="Nitroreductase"/>
    <property type="match status" value="1"/>
</dbReference>
<dbReference type="AlphaFoldDB" id="A0A2S6AVT8"/>
<evidence type="ECO:0000313" key="4">
    <source>
        <dbReference type="EMBL" id="PPJ39330.1"/>
    </source>
</evidence>
<evidence type="ECO:0000256" key="2">
    <source>
        <dbReference type="ARBA" id="ARBA00023002"/>
    </source>
</evidence>
<evidence type="ECO:0000313" key="5">
    <source>
        <dbReference type="Proteomes" id="UP000239874"/>
    </source>
</evidence>
<dbReference type="RefSeq" id="WP_104374294.1">
    <property type="nucleotide sequence ID" value="NZ_PSZC01000002.1"/>
</dbReference>
<dbReference type="PANTHER" id="PTHR43673">
    <property type="entry name" value="NAD(P)H NITROREDUCTASE YDGI-RELATED"/>
    <property type="match status" value="1"/>
</dbReference>
<protein>
    <submittedName>
        <fullName evidence="4">Nitroreductase</fullName>
    </submittedName>
</protein>
<dbReference type="Gene3D" id="3.40.109.10">
    <property type="entry name" value="NADH Oxidase"/>
    <property type="match status" value="1"/>
</dbReference>
<dbReference type="PANTHER" id="PTHR43673:SF10">
    <property type="entry name" value="NADH DEHYDROGENASE_NAD(P)H NITROREDUCTASE XCC3605-RELATED"/>
    <property type="match status" value="1"/>
</dbReference>
<name>A0A2S6AVT8_9NOCA</name>
<feature type="domain" description="Nitroreductase" evidence="3">
    <location>
        <begin position="17"/>
        <end position="183"/>
    </location>
</feature>
<evidence type="ECO:0000256" key="1">
    <source>
        <dbReference type="ARBA" id="ARBA00007118"/>
    </source>
</evidence>
<reference evidence="4 5" key="1">
    <citation type="submission" date="2018-02" db="EMBL/GenBank/DDBJ databases">
        <title>8 Nocardia nova and 1 Nocardia cyriacigeorgica strain used for evolution to TMP-SMX.</title>
        <authorList>
            <person name="Mehta H."/>
            <person name="Weng J."/>
            <person name="Shamoo Y."/>
        </authorList>
    </citation>
    <scope>NUCLEOTIDE SEQUENCE [LARGE SCALE GENOMIC DNA]</scope>
    <source>
        <strain evidence="4 5">MDA3139</strain>
    </source>
</reference>
<comment type="similarity">
    <text evidence="1">Belongs to the nitroreductase family.</text>
</comment>
<dbReference type="CDD" id="cd02062">
    <property type="entry name" value="Nitro_FMN_reductase"/>
    <property type="match status" value="1"/>
</dbReference>
<dbReference type="Proteomes" id="UP000239874">
    <property type="component" value="Unassembled WGS sequence"/>
</dbReference>
<dbReference type="GO" id="GO:0016491">
    <property type="term" value="F:oxidoreductase activity"/>
    <property type="evidence" value="ECO:0007669"/>
    <property type="project" value="UniProtKB-KW"/>
</dbReference>
<dbReference type="InterPro" id="IPR029479">
    <property type="entry name" value="Nitroreductase"/>
</dbReference>
<dbReference type="EMBL" id="PSZC01000002">
    <property type="protein sequence ID" value="PPJ39330.1"/>
    <property type="molecule type" value="Genomic_DNA"/>
</dbReference>
<dbReference type="SUPFAM" id="SSF55469">
    <property type="entry name" value="FMN-dependent nitroreductase-like"/>
    <property type="match status" value="1"/>
</dbReference>
<dbReference type="OrthoDB" id="3774920at2"/>
<dbReference type="InterPro" id="IPR000415">
    <property type="entry name" value="Nitroreductase-like"/>
</dbReference>